<gene>
    <name evidence="3" type="ORF">CHH72_10510</name>
</gene>
<keyword evidence="1" id="KW-0808">Transferase</keyword>
<proteinExistence type="predicted"/>
<dbReference type="GO" id="GO:0008080">
    <property type="term" value="F:N-acetyltransferase activity"/>
    <property type="evidence" value="ECO:0007669"/>
    <property type="project" value="InterPro"/>
</dbReference>
<dbReference type="AlphaFoldDB" id="A0A268P0I8"/>
<dbReference type="Proteomes" id="UP000216207">
    <property type="component" value="Unassembled WGS sequence"/>
</dbReference>
<feature type="domain" description="N-acetyltransferase" evidence="2">
    <location>
        <begin position="13"/>
        <end position="166"/>
    </location>
</feature>
<dbReference type="Pfam" id="PF00583">
    <property type="entry name" value="Acetyltransf_1"/>
    <property type="match status" value="1"/>
</dbReference>
<dbReference type="SUPFAM" id="SSF55729">
    <property type="entry name" value="Acyl-CoA N-acyltransferases (Nat)"/>
    <property type="match status" value="1"/>
</dbReference>
<protein>
    <recommendedName>
        <fullName evidence="2">N-acetyltransferase domain-containing protein</fullName>
    </recommendedName>
</protein>
<sequence>MLTVKNIHRKRGTMIRTFKPADKDYIIQSHYKLYHNEFQYDLSFRDFIADSVTGFMDRSNPRENIWILEINGKQKGSISIKEADDDTAQLGLFLLDPSTRGCGYGQKLLETAIDFCKEAGYENVILWTNSELTAARKLYQRNGFERTETRVRLLSNKERTEEQWARPLSYC</sequence>
<reference evidence="3 4" key="1">
    <citation type="submission" date="2017-07" db="EMBL/GenBank/DDBJ databases">
        <title>Isolation and whole genome analysis of endospore-forming bacteria from heroin.</title>
        <authorList>
            <person name="Kalinowski J."/>
            <person name="Ahrens B."/>
            <person name="Al-Dilaimi A."/>
            <person name="Winkler A."/>
            <person name="Wibberg D."/>
            <person name="Schleenbecker U."/>
            <person name="Ruckert C."/>
            <person name="Wolfel R."/>
            <person name="Grass G."/>
        </authorList>
    </citation>
    <scope>NUCLEOTIDE SEQUENCE [LARGE SCALE GENOMIC DNA]</scope>
    <source>
        <strain evidence="3 4">7539</strain>
    </source>
</reference>
<accession>A0A268P0I8</accession>
<dbReference type="Gene3D" id="3.40.630.30">
    <property type="match status" value="1"/>
</dbReference>
<evidence type="ECO:0000313" key="4">
    <source>
        <dbReference type="Proteomes" id="UP000216207"/>
    </source>
</evidence>
<dbReference type="InterPro" id="IPR000182">
    <property type="entry name" value="GNAT_dom"/>
</dbReference>
<dbReference type="InterPro" id="IPR016181">
    <property type="entry name" value="Acyl_CoA_acyltransferase"/>
</dbReference>
<dbReference type="PANTHER" id="PTHR13947:SF37">
    <property type="entry name" value="LD18367P"/>
    <property type="match status" value="1"/>
</dbReference>
<name>A0A268P0I8_SHOCL</name>
<dbReference type="PANTHER" id="PTHR13947">
    <property type="entry name" value="GNAT FAMILY N-ACETYLTRANSFERASE"/>
    <property type="match status" value="1"/>
</dbReference>
<organism evidence="3 4">
    <name type="scientific">Shouchella clausii</name>
    <name type="common">Alkalihalobacillus clausii</name>
    <dbReference type="NCBI Taxonomy" id="79880"/>
    <lineage>
        <taxon>Bacteria</taxon>
        <taxon>Bacillati</taxon>
        <taxon>Bacillota</taxon>
        <taxon>Bacilli</taxon>
        <taxon>Bacillales</taxon>
        <taxon>Bacillaceae</taxon>
        <taxon>Shouchella</taxon>
    </lineage>
</organism>
<dbReference type="EMBL" id="NPCC01000012">
    <property type="protein sequence ID" value="PAE88800.1"/>
    <property type="molecule type" value="Genomic_DNA"/>
</dbReference>
<evidence type="ECO:0000259" key="2">
    <source>
        <dbReference type="PROSITE" id="PS51186"/>
    </source>
</evidence>
<dbReference type="PROSITE" id="PS51186">
    <property type="entry name" value="GNAT"/>
    <property type="match status" value="1"/>
</dbReference>
<evidence type="ECO:0000313" key="3">
    <source>
        <dbReference type="EMBL" id="PAE88800.1"/>
    </source>
</evidence>
<comment type="caution">
    <text evidence="3">The sequence shown here is derived from an EMBL/GenBank/DDBJ whole genome shotgun (WGS) entry which is preliminary data.</text>
</comment>
<dbReference type="InterPro" id="IPR050769">
    <property type="entry name" value="NAT_camello-type"/>
</dbReference>
<dbReference type="CDD" id="cd04301">
    <property type="entry name" value="NAT_SF"/>
    <property type="match status" value="1"/>
</dbReference>
<evidence type="ECO:0000256" key="1">
    <source>
        <dbReference type="ARBA" id="ARBA00022679"/>
    </source>
</evidence>